<keyword evidence="4" id="KW-1185">Reference proteome</keyword>
<protein>
    <submittedName>
        <fullName evidence="3">SAM-dependent methyltransferase</fullName>
    </submittedName>
</protein>
<dbReference type="InterPro" id="IPR041698">
    <property type="entry name" value="Methyltransf_25"/>
</dbReference>
<comment type="caution">
    <text evidence="3">The sequence shown here is derived from an EMBL/GenBank/DDBJ whole genome shotgun (WGS) entry which is preliminary data.</text>
</comment>
<dbReference type="AlphaFoldDB" id="A0A0J5LCP6"/>
<dbReference type="Proteomes" id="UP000036196">
    <property type="component" value="Unassembled WGS sequence"/>
</dbReference>
<dbReference type="SUPFAM" id="SSF53335">
    <property type="entry name" value="S-adenosyl-L-methionine-dependent methyltransferases"/>
    <property type="match status" value="1"/>
</dbReference>
<accession>A0A0J5LCP6</accession>
<keyword evidence="3" id="KW-0489">Methyltransferase</keyword>
<keyword evidence="1 3" id="KW-0808">Transferase</keyword>
<feature type="domain" description="Methyltransferase" evidence="2">
    <location>
        <begin position="43"/>
        <end position="133"/>
    </location>
</feature>
<gene>
    <name evidence="3" type="ORF">ABW06_02695</name>
</gene>
<dbReference type="GO" id="GO:0032259">
    <property type="term" value="P:methylation"/>
    <property type="evidence" value="ECO:0007669"/>
    <property type="project" value="UniProtKB-KW"/>
</dbReference>
<evidence type="ECO:0000259" key="2">
    <source>
        <dbReference type="Pfam" id="PF13649"/>
    </source>
</evidence>
<dbReference type="PATRIC" id="fig|61647.15.peg.1943"/>
<dbReference type="Pfam" id="PF13649">
    <property type="entry name" value="Methyltransf_25"/>
    <property type="match status" value="1"/>
</dbReference>
<proteinExistence type="predicted"/>
<dbReference type="EMBL" id="LDZF01000002">
    <property type="protein sequence ID" value="KMK16139.1"/>
    <property type="molecule type" value="Genomic_DNA"/>
</dbReference>
<dbReference type="RefSeq" id="WP_048278095.1">
    <property type="nucleotide sequence ID" value="NZ_JAEOAR010000025.1"/>
</dbReference>
<dbReference type="InterPro" id="IPR029063">
    <property type="entry name" value="SAM-dependent_MTases_sf"/>
</dbReference>
<dbReference type="Gene3D" id="3.40.50.150">
    <property type="entry name" value="Vaccinia Virus protein VP39"/>
    <property type="match status" value="1"/>
</dbReference>
<dbReference type="PANTHER" id="PTHR43861:SF3">
    <property type="entry name" value="PUTATIVE (AFU_ORTHOLOGUE AFUA_2G14390)-RELATED"/>
    <property type="match status" value="1"/>
</dbReference>
<evidence type="ECO:0000313" key="4">
    <source>
        <dbReference type="Proteomes" id="UP000036196"/>
    </source>
</evidence>
<evidence type="ECO:0000313" key="3">
    <source>
        <dbReference type="EMBL" id="KMK16139.1"/>
    </source>
</evidence>
<name>A0A0J5LCP6_PLUGE</name>
<dbReference type="GO" id="GO:0008168">
    <property type="term" value="F:methyltransferase activity"/>
    <property type="evidence" value="ECO:0007669"/>
    <property type="project" value="UniProtKB-KW"/>
</dbReference>
<organism evidence="3 4">
    <name type="scientific">Pluralibacter gergoviae</name>
    <name type="common">Enterobacter gergoviae</name>
    <dbReference type="NCBI Taxonomy" id="61647"/>
    <lineage>
        <taxon>Bacteria</taxon>
        <taxon>Pseudomonadati</taxon>
        <taxon>Pseudomonadota</taxon>
        <taxon>Gammaproteobacteria</taxon>
        <taxon>Enterobacterales</taxon>
        <taxon>Enterobacteriaceae</taxon>
        <taxon>Pluralibacter</taxon>
    </lineage>
</organism>
<sequence length="473" mass="54431">MGSSFYRSFEERHRGSVEDIKDRQKFYLPFLFQLKELYPDGVIADIGCGRGEWLEILNENDIANIGVDLDDGMLARASEAGLNVQKMDCLEFLESQADESLIALTGFHIAEHLPFEILQQLVMHTLRVLKPGGLLILETPNPENLSVGACSFYMDPTHNHPLPPPLLEFLPIHYGFNRAITVRLQEKDVLKPADSQVNLIDVLKGVSPDYSVIAQKDAPLEILNRFEALFTKQYGLTLDALSDRYDAILNDQLSVLAARLDKFDQIDLAGRLDKLDQSDFGSRLDKLDQLDFGSRLDKLDQLDLVSRLEKLDQIYPRQIETMQECIHQLQGKVGELSLVLDQNHQLHQQVIDLESSRSWRITKPLRWLSLQYQLLRMEGIKVRSRRAAKKIVRKSMAFALVFFHRYPKSKVYLFKILRRSGCYPLLQRFFRRVMLVQTDATMMQPVKFDVGTEDMTSRALSIYNELKNKNTEK</sequence>
<reference evidence="3 4" key="1">
    <citation type="submission" date="2015-05" db="EMBL/GenBank/DDBJ databases">
        <title>Genome sequences of Pluralibacter gergoviae.</title>
        <authorList>
            <person name="Greninger A.L."/>
            <person name="Miller S."/>
        </authorList>
    </citation>
    <scope>NUCLEOTIDE SEQUENCE [LARGE SCALE GENOMIC DNA]</scope>
    <source>
        <strain evidence="3 4">JS81F13</strain>
    </source>
</reference>
<evidence type="ECO:0000256" key="1">
    <source>
        <dbReference type="ARBA" id="ARBA00022679"/>
    </source>
</evidence>
<dbReference type="CDD" id="cd02440">
    <property type="entry name" value="AdoMet_MTases"/>
    <property type="match status" value="1"/>
</dbReference>
<dbReference type="PANTHER" id="PTHR43861">
    <property type="entry name" value="TRANS-ACONITATE 2-METHYLTRANSFERASE-RELATED"/>
    <property type="match status" value="1"/>
</dbReference>